<evidence type="ECO:0000256" key="1">
    <source>
        <dbReference type="ARBA" id="ARBA00007957"/>
    </source>
</evidence>
<dbReference type="GO" id="GO:0045892">
    <property type="term" value="P:negative regulation of DNA-templated transcription"/>
    <property type="evidence" value="ECO:0007669"/>
    <property type="project" value="TreeGrafter"/>
</dbReference>
<dbReference type="InterPro" id="IPR036390">
    <property type="entry name" value="WH_DNA-bd_sf"/>
</dbReference>
<evidence type="ECO:0000256" key="2">
    <source>
        <dbReference type="ARBA" id="ARBA00022491"/>
    </source>
</evidence>
<protein>
    <submittedName>
        <fullName evidence="8">Peroxide stress regulator</fullName>
    </submittedName>
</protein>
<dbReference type="InterPro" id="IPR002481">
    <property type="entry name" value="FUR"/>
</dbReference>
<evidence type="ECO:0000256" key="4">
    <source>
        <dbReference type="ARBA" id="ARBA00023015"/>
    </source>
</evidence>
<dbReference type="GO" id="GO:1900376">
    <property type="term" value="P:regulation of secondary metabolite biosynthetic process"/>
    <property type="evidence" value="ECO:0007669"/>
    <property type="project" value="TreeGrafter"/>
</dbReference>
<keyword evidence="6" id="KW-0804">Transcription</keyword>
<dbReference type="Gene3D" id="1.10.10.10">
    <property type="entry name" value="Winged helix-like DNA-binding domain superfamily/Winged helix DNA-binding domain"/>
    <property type="match status" value="1"/>
</dbReference>
<dbReference type="Gene3D" id="3.30.1490.190">
    <property type="match status" value="1"/>
</dbReference>
<comment type="caution">
    <text evidence="8">The sequence shown here is derived from an EMBL/GenBank/DDBJ whole genome shotgun (WGS) entry which is preliminary data.</text>
</comment>
<evidence type="ECO:0000256" key="3">
    <source>
        <dbReference type="ARBA" id="ARBA00022833"/>
    </source>
</evidence>
<proteinExistence type="inferred from homology"/>
<dbReference type="Pfam" id="PF01475">
    <property type="entry name" value="FUR"/>
    <property type="match status" value="1"/>
</dbReference>
<evidence type="ECO:0000313" key="9">
    <source>
        <dbReference type="Proteomes" id="UP000037660"/>
    </source>
</evidence>
<evidence type="ECO:0000256" key="7">
    <source>
        <dbReference type="SAM" id="MobiDB-lite"/>
    </source>
</evidence>
<accession>A0A0K8P9M3</accession>
<dbReference type="EMBL" id="BBYR01000100">
    <property type="protein sequence ID" value="GAP38875.1"/>
    <property type="molecule type" value="Genomic_DNA"/>
</dbReference>
<keyword evidence="5" id="KW-0238">DNA-binding</keyword>
<keyword evidence="4" id="KW-0805">Transcription regulation</keyword>
<keyword evidence="3" id="KW-0862">Zinc</keyword>
<dbReference type="AlphaFoldDB" id="A0A0K8P9M3"/>
<dbReference type="InterPro" id="IPR043135">
    <property type="entry name" value="Fur_C"/>
</dbReference>
<keyword evidence="2" id="KW-0678">Repressor</keyword>
<dbReference type="PANTHER" id="PTHR33202">
    <property type="entry name" value="ZINC UPTAKE REGULATION PROTEIN"/>
    <property type="match status" value="1"/>
</dbReference>
<dbReference type="GO" id="GO:0003700">
    <property type="term" value="F:DNA-binding transcription factor activity"/>
    <property type="evidence" value="ECO:0007669"/>
    <property type="project" value="InterPro"/>
</dbReference>
<sequence>MERLTRQRQAVLDALSSSGRTLSPPEILALAQRHAPGMNLSTVYRQVRSLEEDGTVLRVRLAGQADRYELCCTLLHGPEAAPAARPAGSPRSAGAARRRAARADADLGTAAGRHGGPGSPVAQAHTAHDHPAAHDHHHHFHCLACDEVVPIHGCPGPMAELAPPGCSVERHDLVLHGRCARCSDARTEARP</sequence>
<evidence type="ECO:0000256" key="5">
    <source>
        <dbReference type="ARBA" id="ARBA00023125"/>
    </source>
</evidence>
<comment type="similarity">
    <text evidence="1">Belongs to the Fur family.</text>
</comment>
<name>A0A0K8P9M3_PISS1</name>
<feature type="compositionally biased region" description="Low complexity" evidence="7">
    <location>
        <begin position="80"/>
        <end position="95"/>
    </location>
</feature>
<reference evidence="9" key="1">
    <citation type="submission" date="2015-07" db="EMBL/GenBank/DDBJ databases">
        <title>Discovery of a poly(ethylene terephthalate assimilation.</title>
        <authorList>
            <person name="Yoshida S."/>
            <person name="Hiraga K."/>
            <person name="Takehana T."/>
            <person name="Taniguchi I."/>
            <person name="Yamaji H."/>
            <person name="Maeda Y."/>
            <person name="Toyohara K."/>
            <person name="Miyamoto K."/>
            <person name="Kimura Y."/>
            <person name="Oda K."/>
        </authorList>
    </citation>
    <scope>NUCLEOTIDE SEQUENCE [LARGE SCALE GENOMIC DNA]</scope>
    <source>
        <strain evidence="9">NBRC 110686 / TISTR 2288 / 201-F6</strain>
    </source>
</reference>
<organism evidence="8 9">
    <name type="scientific">Piscinibacter sakaiensis</name>
    <name type="common">Ideonella sakaiensis</name>
    <dbReference type="NCBI Taxonomy" id="1547922"/>
    <lineage>
        <taxon>Bacteria</taxon>
        <taxon>Pseudomonadati</taxon>
        <taxon>Pseudomonadota</taxon>
        <taxon>Betaproteobacteria</taxon>
        <taxon>Burkholderiales</taxon>
        <taxon>Sphaerotilaceae</taxon>
        <taxon>Piscinibacter</taxon>
    </lineage>
</organism>
<dbReference type="InterPro" id="IPR036388">
    <property type="entry name" value="WH-like_DNA-bd_sf"/>
</dbReference>
<evidence type="ECO:0000313" key="8">
    <source>
        <dbReference type="EMBL" id="GAP38875.1"/>
    </source>
</evidence>
<dbReference type="GO" id="GO:0000976">
    <property type="term" value="F:transcription cis-regulatory region binding"/>
    <property type="evidence" value="ECO:0007669"/>
    <property type="project" value="TreeGrafter"/>
</dbReference>
<feature type="region of interest" description="Disordered" evidence="7">
    <location>
        <begin position="80"/>
        <end position="132"/>
    </location>
</feature>
<dbReference type="RefSeq" id="WP_054022714.1">
    <property type="nucleotide sequence ID" value="NZ_BBYR01000100.1"/>
</dbReference>
<gene>
    <name evidence="8" type="ORF">ISF6_0188</name>
</gene>
<dbReference type="PANTHER" id="PTHR33202:SF22">
    <property type="entry name" value="HYDROGEN PEROXIDE SENSITIVE REPRESSOR"/>
    <property type="match status" value="1"/>
</dbReference>
<dbReference type="Proteomes" id="UP000037660">
    <property type="component" value="Unassembled WGS sequence"/>
</dbReference>
<reference evidence="8 9" key="2">
    <citation type="journal article" date="2016" name="Science">
        <title>A bacterium that degrades and assimilates poly(ethylene terephthalate).</title>
        <authorList>
            <person name="Yoshida S."/>
            <person name="Hiraga K."/>
            <person name="Takehana T."/>
            <person name="Taniguchi I."/>
            <person name="Yamaji H."/>
            <person name="Maeda Y."/>
            <person name="Toyohara K."/>
            <person name="Miyamoto K."/>
            <person name="Kimura Y."/>
            <person name="Oda K."/>
        </authorList>
    </citation>
    <scope>NUCLEOTIDE SEQUENCE [LARGE SCALE GENOMIC DNA]</scope>
    <source>
        <strain evidence="9">NBRC 110686 / TISTR 2288 / 201-F6</strain>
    </source>
</reference>
<dbReference type="GO" id="GO:0008270">
    <property type="term" value="F:zinc ion binding"/>
    <property type="evidence" value="ECO:0007669"/>
    <property type="project" value="TreeGrafter"/>
</dbReference>
<dbReference type="SUPFAM" id="SSF46785">
    <property type="entry name" value="Winged helix' DNA-binding domain"/>
    <property type="match status" value="2"/>
</dbReference>
<keyword evidence="9" id="KW-1185">Reference proteome</keyword>
<evidence type="ECO:0000256" key="6">
    <source>
        <dbReference type="ARBA" id="ARBA00023163"/>
    </source>
</evidence>
<dbReference type="STRING" id="1547922.ISF6_0188"/>